<name>A0ABM3QGG3_SPIOL</name>
<evidence type="ECO:0000256" key="10">
    <source>
        <dbReference type="ARBA" id="ARBA00023002"/>
    </source>
</evidence>
<reference evidence="16" key="1">
    <citation type="journal article" date="2021" name="Nat. Commun.">
        <title>Genomic analyses provide insights into spinach domestication and the genetic basis of agronomic traits.</title>
        <authorList>
            <person name="Cai X."/>
            <person name="Sun X."/>
            <person name="Xu C."/>
            <person name="Sun H."/>
            <person name="Wang X."/>
            <person name="Ge C."/>
            <person name="Zhang Z."/>
            <person name="Wang Q."/>
            <person name="Fei Z."/>
            <person name="Jiao C."/>
            <person name="Wang Q."/>
        </authorList>
    </citation>
    <scope>NUCLEOTIDE SEQUENCE [LARGE SCALE GENOMIC DNA]</scope>
    <source>
        <strain evidence="16">cv. Varoflay</strain>
    </source>
</reference>
<dbReference type="InterPro" id="IPR013626">
    <property type="entry name" value="PaO"/>
</dbReference>
<protein>
    <submittedName>
        <fullName evidence="17">Protochlorophyllide-dependent translocon component 52, chloroplastic isoform X1</fullName>
    </submittedName>
</protein>
<reference evidence="17" key="2">
    <citation type="submission" date="2025-08" db="UniProtKB">
        <authorList>
            <consortium name="RefSeq"/>
        </authorList>
    </citation>
    <scope>IDENTIFICATION</scope>
    <source>
        <tissue evidence="17">Leaf</tissue>
    </source>
</reference>
<feature type="domain" description="Rieske" evidence="15">
    <location>
        <begin position="101"/>
        <end position="211"/>
    </location>
</feature>
<dbReference type="RefSeq" id="XP_056682461.1">
    <property type="nucleotide sequence ID" value="XM_056826483.1"/>
</dbReference>
<dbReference type="Proteomes" id="UP000813463">
    <property type="component" value="Chromosome 4"/>
</dbReference>
<dbReference type="PANTHER" id="PTHR21266">
    <property type="entry name" value="IRON-SULFUR DOMAIN CONTAINING PROTEIN"/>
    <property type="match status" value="1"/>
</dbReference>
<keyword evidence="10" id="KW-0560">Oxidoreductase</keyword>
<evidence type="ECO:0000256" key="8">
    <source>
        <dbReference type="ARBA" id="ARBA00022946"/>
    </source>
</evidence>
<dbReference type="PANTHER" id="PTHR21266:SF32">
    <property type="entry name" value="CHOLESTEROL 7-DESATURASE NVD"/>
    <property type="match status" value="1"/>
</dbReference>
<dbReference type="Gene3D" id="3.90.380.10">
    <property type="entry name" value="Naphthalene 1,2-dioxygenase Alpha Subunit, Chain A, domain 1"/>
    <property type="match status" value="1"/>
</dbReference>
<keyword evidence="12" id="KW-0411">Iron-sulfur</keyword>
<feature type="transmembrane region" description="Helical" evidence="14">
    <location>
        <begin position="527"/>
        <end position="548"/>
    </location>
</feature>
<dbReference type="Pfam" id="PF00355">
    <property type="entry name" value="Rieske"/>
    <property type="match status" value="1"/>
</dbReference>
<dbReference type="Gene3D" id="2.102.10.10">
    <property type="entry name" value="Rieske [2Fe-2S] iron-sulphur domain"/>
    <property type="match status" value="1"/>
</dbReference>
<evidence type="ECO:0000256" key="4">
    <source>
        <dbReference type="ARBA" id="ARBA00022640"/>
    </source>
</evidence>
<keyword evidence="11" id="KW-0408">Iron</keyword>
<evidence type="ECO:0000256" key="2">
    <source>
        <dbReference type="ARBA" id="ARBA00004370"/>
    </source>
</evidence>
<dbReference type="Pfam" id="PF08417">
    <property type="entry name" value="PaO"/>
    <property type="match status" value="1"/>
</dbReference>
<evidence type="ECO:0000256" key="9">
    <source>
        <dbReference type="ARBA" id="ARBA00022989"/>
    </source>
</evidence>
<evidence type="ECO:0000259" key="15">
    <source>
        <dbReference type="PROSITE" id="PS51296"/>
    </source>
</evidence>
<keyword evidence="8" id="KW-0809">Transit peptide</keyword>
<keyword evidence="9 14" id="KW-1133">Transmembrane helix</keyword>
<dbReference type="InterPro" id="IPR036922">
    <property type="entry name" value="Rieske_2Fe-2S_sf"/>
</dbReference>
<accession>A0ABM3QGG3</accession>
<evidence type="ECO:0000313" key="16">
    <source>
        <dbReference type="Proteomes" id="UP000813463"/>
    </source>
</evidence>
<evidence type="ECO:0000256" key="11">
    <source>
        <dbReference type="ARBA" id="ARBA00023004"/>
    </source>
</evidence>
<evidence type="ECO:0000256" key="7">
    <source>
        <dbReference type="ARBA" id="ARBA00022723"/>
    </source>
</evidence>
<dbReference type="GeneID" id="110790448"/>
<keyword evidence="6" id="KW-0001">2Fe-2S</keyword>
<keyword evidence="4" id="KW-0934">Plastid</keyword>
<proteinExistence type="predicted"/>
<organism evidence="16 17">
    <name type="scientific">Spinacia oleracea</name>
    <name type="common">Spinach</name>
    <dbReference type="NCBI Taxonomy" id="3562"/>
    <lineage>
        <taxon>Eukaryota</taxon>
        <taxon>Viridiplantae</taxon>
        <taxon>Streptophyta</taxon>
        <taxon>Embryophyta</taxon>
        <taxon>Tracheophyta</taxon>
        <taxon>Spermatophyta</taxon>
        <taxon>Magnoliopsida</taxon>
        <taxon>eudicotyledons</taxon>
        <taxon>Gunneridae</taxon>
        <taxon>Pentapetalae</taxon>
        <taxon>Caryophyllales</taxon>
        <taxon>Chenopodiaceae</taxon>
        <taxon>Chenopodioideae</taxon>
        <taxon>Anserineae</taxon>
        <taxon>Spinacia</taxon>
    </lineage>
</organism>
<dbReference type="SUPFAM" id="SSF50022">
    <property type="entry name" value="ISP domain"/>
    <property type="match status" value="1"/>
</dbReference>
<sequence length="561" mass="63738">MAAQRTITMLLSTGIPNLNAPTTHQNRITTCVFLPQSPDSTSLSFRRHQHHKYNRRNPTTPVICISAAAAASSATVSIDEEVEEEGEEEEVAEKFDWYAQWYPVMPICDLDKRKPHAKRVIGLDVVVWWDKTESQWKVFNDLCPHRLAPLSEGRIDQWGRLQCVYHGWCFNASGQCQLIPQAPLDGPPIHTSKKACVAVYPSTVQNNMVWFWPNSDPQFKDILNSKKPPFLPELDDPSYTNVLANREINYGYEVLLENLMDPAHVPYAHYGILKTPTPKVKADREGGRPLNLSIKHMDINGFSSKQDWGSGNFFAPCVYYAYPDPPPDNANESVSSEVTNNKVDYQVSSAAVTTQKRPVLVFICVPVSPGKSRLIWSFPRNFAVWVDRIIPRWVFHLKQNLVLDSDLYLLHLEERKIMEVGPTNWHKACFVPTKSDGILIGYRRWLNKYSQGQVNWGSKFNGGALPPSPPREELLDRYWTHVVNCSSCNAAYKGLNIAETALQVIAFGLIGVVGLTKQGMMTTIQRTAVFTVAILFFVASKWLSRFIYKNFHFHDYNHALR</sequence>
<dbReference type="CDD" id="cd03480">
    <property type="entry name" value="Rieske_RO_Alpha_PaO"/>
    <property type="match status" value="1"/>
</dbReference>
<evidence type="ECO:0000256" key="1">
    <source>
        <dbReference type="ARBA" id="ARBA00004229"/>
    </source>
</evidence>
<evidence type="ECO:0000256" key="3">
    <source>
        <dbReference type="ARBA" id="ARBA00022528"/>
    </source>
</evidence>
<evidence type="ECO:0000256" key="6">
    <source>
        <dbReference type="ARBA" id="ARBA00022714"/>
    </source>
</evidence>
<feature type="transmembrane region" description="Helical" evidence="14">
    <location>
        <begin position="494"/>
        <end position="515"/>
    </location>
</feature>
<comment type="subcellular location">
    <subcellularLocation>
        <location evidence="2">Membrane</location>
    </subcellularLocation>
    <subcellularLocation>
        <location evidence="1">Plastid</location>
        <location evidence="1">Chloroplast</location>
    </subcellularLocation>
</comment>
<evidence type="ECO:0000256" key="5">
    <source>
        <dbReference type="ARBA" id="ARBA00022692"/>
    </source>
</evidence>
<dbReference type="SUPFAM" id="SSF55961">
    <property type="entry name" value="Bet v1-like"/>
    <property type="match status" value="1"/>
</dbReference>
<keyword evidence="3" id="KW-0150">Chloroplast</keyword>
<evidence type="ECO:0000256" key="13">
    <source>
        <dbReference type="ARBA" id="ARBA00023136"/>
    </source>
</evidence>
<dbReference type="PROSITE" id="PS51296">
    <property type="entry name" value="RIESKE"/>
    <property type="match status" value="1"/>
</dbReference>
<evidence type="ECO:0000256" key="14">
    <source>
        <dbReference type="SAM" id="Phobius"/>
    </source>
</evidence>
<dbReference type="InterPro" id="IPR050584">
    <property type="entry name" value="Cholesterol_7-desaturase"/>
</dbReference>
<gene>
    <name evidence="17" type="primary">LOC110790448</name>
</gene>
<dbReference type="InterPro" id="IPR017941">
    <property type="entry name" value="Rieske_2Fe-2S"/>
</dbReference>
<keyword evidence="13 14" id="KW-0472">Membrane</keyword>
<evidence type="ECO:0000256" key="12">
    <source>
        <dbReference type="ARBA" id="ARBA00023014"/>
    </source>
</evidence>
<evidence type="ECO:0000313" key="17">
    <source>
        <dbReference type="RefSeq" id="XP_056682461.1"/>
    </source>
</evidence>
<keyword evidence="7" id="KW-0479">Metal-binding</keyword>
<keyword evidence="16" id="KW-1185">Reference proteome</keyword>
<keyword evidence="5 14" id="KW-0812">Transmembrane</keyword>